<dbReference type="EMBL" id="CAJHUB010000759">
    <property type="protein sequence ID" value="CAD7684712.1"/>
    <property type="molecule type" value="Genomic_DNA"/>
</dbReference>
<gene>
    <name evidence="1" type="ORF">NYPRO_LOCUS17505</name>
</gene>
<dbReference type="Proteomes" id="UP000645828">
    <property type="component" value="Unassembled WGS sequence"/>
</dbReference>
<comment type="caution">
    <text evidence="1">The sequence shown here is derived from an EMBL/GenBank/DDBJ whole genome shotgun (WGS) entry which is preliminary data.</text>
</comment>
<proteinExistence type="predicted"/>
<dbReference type="AlphaFoldDB" id="A0A811Z7Y7"/>
<accession>A0A811Z7Y7</accession>
<sequence>MASGTFQSQHAWSGASCGMNVGRWGRPPSKVVAVRAARSRIHKCDTTSADAGGMWPFYTRDSPGLKVGLLPKLVQSSVRCFCILHFWGKRSFMDLASSICLSSEEERRKKNPTSLGSKA</sequence>
<evidence type="ECO:0000313" key="2">
    <source>
        <dbReference type="Proteomes" id="UP000645828"/>
    </source>
</evidence>
<name>A0A811Z7Y7_NYCPR</name>
<protein>
    <submittedName>
        <fullName evidence="1">(raccoon dog) hypothetical protein</fullName>
    </submittedName>
</protein>
<keyword evidence="2" id="KW-1185">Reference proteome</keyword>
<evidence type="ECO:0000313" key="1">
    <source>
        <dbReference type="EMBL" id="CAD7684712.1"/>
    </source>
</evidence>
<reference evidence="1" key="1">
    <citation type="submission" date="2020-12" db="EMBL/GenBank/DDBJ databases">
        <authorList>
            <consortium name="Molecular Ecology Group"/>
        </authorList>
    </citation>
    <scope>NUCLEOTIDE SEQUENCE</scope>
    <source>
        <strain evidence="1">TBG_1078</strain>
    </source>
</reference>
<organism evidence="1 2">
    <name type="scientific">Nyctereutes procyonoides</name>
    <name type="common">Raccoon dog</name>
    <name type="synonym">Canis procyonoides</name>
    <dbReference type="NCBI Taxonomy" id="34880"/>
    <lineage>
        <taxon>Eukaryota</taxon>
        <taxon>Metazoa</taxon>
        <taxon>Chordata</taxon>
        <taxon>Craniata</taxon>
        <taxon>Vertebrata</taxon>
        <taxon>Euteleostomi</taxon>
        <taxon>Mammalia</taxon>
        <taxon>Eutheria</taxon>
        <taxon>Laurasiatheria</taxon>
        <taxon>Carnivora</taxon>
        <taxon>Caniformia</taxon>
        <taxon>Canidae</taxon>
        <taxon>Nyctereutes</taxon>
    </lineage>
</organism>